<evidence type="ECO:0000256" key="3">
    <source>
        <dbReference type="ARBA" id="ARBA00022723"/>
    </source>
</evidence>
<dbReference type="AlphaFoldDB" id="A0AAW9R0M3"/>
<evidence type="ECO:0000256" key="2">
    <source>
        <dbReference type="ARBA" id="ARBA00006171"/>
    </source>
</evidence>
<evidence type="ECO:0000313" key="5">
    <source>
        <dbReference type="EMBL" id="MEG3439329.1"/>
    </source>
</evidence>
<evidence type="ECO:0000256" key="1">
    <source>
        <dbReference type="ARBA" id="ARBA00001946"/>
    </source>
</evidence>
<comment type="cofactor">
    <cofactor evidence="1">
        <name>Mg(2+)</name>
        <dbReference type="ChEBI" id="CHEBI:18420"/>
    </cofactor>
</comment>
<dbReference type="SFLD" id="SFLDS00003">
    <property type="entry name" value="Haloacid_Dehalogenase"/>
    <property type="match status" value="1"/>
</dbReference>
<dbReference type="GO" id="GO:0046872">
    <property type="term" value="F:metal ion binding"/>
    <property type="evidence" value="ECO:0007669"/>
    <property type="project" value="UniProtKB-KW"/>
</dbReference>
<dbReference type="PANTHER" id="PTHR46193:SF21">
    <property type="entry name" value="SLL1138 PROTEIN"/>
    <property type="match status" value="1"/>
</dbReference>
<name>A0AAW9R0M3_9CHRO</name>
<keyword evidence="3" id="KW-0479">Metal-binding</keyword>
<dbReference type="InterPro" id="IPR051600">
    <property type="entry name" value="Beta-PGM-like"/>
</dbReference>
<dbReference type="NCBIfam" id="TIGR01509">
    <property type="entry name" value="HAD-SF-IA-v3"/>
    <property type="match status" value="1"/>
</dbReference>
<dbReference type="InterPro" id="IPR006439">
    <property type="entry name" value="HAD-SF_hydro_IA"/>
</dbReference>
<dbReference type="Gene3D" id="1.10.150.240">
    <property type="entry name" value="Putative phosphatase, domain 2"/>
    <property type="match status" value="1"/>
</dbReference>
<dbReference type="EMBL" id="JBAFSM010000045">
    <property type="protein sequence ID" value="MEG3439329.1"/>
    <property type="molecule type" value="Genomic_DNA"/>
</dbReference>
<dbReference type="SFLD" id="SFLDG01129">
    <property type="entry name" value="C1.5:_HAD__Beta-PGM__Phosphata"/>
    <property type="match status" value="1"/>
</dbReference>
<dbReference type="Proteomes" id="UP001328733">
    <property type="component" value="Unassembled WGS sequence"/>
</dbReference>
<gene>
    <name evidence="5" type="ORF">V0288_19540</name>
</gene>
<protein>
    <submittedName>
        <fullName evidence="5">HAD family phosphatase</fullName>
    </submittedName>
</protein>
<dbReference type="InterPro" id="IPR023198">
    <property type="entry name" value="PGP-like_dom2"/>
</dbReference>
<dbReference type="InterPro" id="IPR036412">
    <property type="entry name" value="HAD-like_sf"/>
</dbReference>
<accession>A0AAW9R0M3</accession>
<dbReference type="RefSeq" id="WP_332866815.1">
    <property type="nucleotide sequence ID" value="NZ_JBAFSM010000045.1"/>
</dbReference>
<proteinExistence type="inferred from homology"/>
<comment type="similarity">
    <text evidence="2">Belongs to the HAD-like hydrolase superfamily. CbbY/CbbZ/Gph/YieH family.</text>
</comment>
<reference evidence="5 6" key="1">
    <citation type="submission" date="2024-01" db="EMBL/GenBank/DDBJ databases">
        <title>Genomic insights into the taxonomy and metabolism of the cyanobacterium Pannus brasiliensis CCIBt3594.</title>
        <authorList>
            <person name="Machado M."/>
            <person name="Botero N.B."/>
            <person name="Andreote A.P.D."/>
            <person name="Feitosa A.M.T."/>
            <person name="Popin R."/>
            <person name="Sivonen K."/>
            <person name="Fiore M.F."/>
        </authorList>
    </citation>
    <scope>NUCLEOTIDE SEQUENCE [LARGE SCALE GENOMIC DNA]</scope>
    <source>
        <strain evidence="5 6">CCIBt3594</strain>
    </source>
</reference>
<organism evidence="5 6">
    <name type="scientific">Pannus brasiliensis CCIBt3594</name>
    <dbReference type="NCBI Taxonomy" id="1427578"/>
    <lineage>
        <taxon>Bacteria</taxon>
        <taxon>Bacillati</taxon>
        <taxon>Cyanobacteriota</taxon>
        <taxon>Cyanophyceae</taxon>
        <taxon>Oscillatoriophycideae</taxon>
        <taxon>Chroococcales</taxon>
        <taxon>Microcystaceae</taxon>
        <taxon>Pannus</taxon>
    </lineage>
</organism>
<dbReference type="SUPFAM" id="SSF56784">
    <property type="entry name" value="HAD-like"/>
    <property type="match status" value="1"/>
</dbReference>
<comment type="caution">
    <text evidence="5">The sequence shown here is derived from an EMBL/GenBank/DDBJ whole genome shotgun (WGS) entry which is preliminary data.</text>
</comment>
<keyword evidence="4" id="KW-0460">Magnesium</keyword>
<evidence type="ECO:0000256" key="4">
    <source>
        <dbReference type="ARBA" id="ARBA00022842"/>
    </source>
</evidence>
<dbReference type="GO" id="GO:0003824">
    <property type="term" value="F:catalytic activity"/>
    <property type="evidence" value="ECO:0007669"/>
    <property type="project" value="UniProtKB-ARBA"/>
</dbReference>
<dbReference type="InterPro" id="IPR023214">
    <property type="entry name" value="HAD_sf"/>
</dbReference>
<dbReference type="Pfam" id="PF00702">
    <property type="entry name" value="Hydrolase"/>
    <property type="match status" value="1"/>
</dbReference>
<keyword evidence="6" id="KW-1185">Reference proteome</keyword>
<evidence type="ECO:0000313" key="6">
    <source>
        <dbReference type="Proteomes" id="UP001328733"/>
    </source>
</evidence>
<sequence length="247" mass="28323">MLKTVLFDFNGVIINDEPIHHELLDEVLIGENLLPVGSEFSQICLGRSDRACLRDILARRGRSATEDYLTILIDKKKRLYRERIEKLTELPVYQDTIAFLKRVRTRELPIGLVTGAARSEVEYILDRTGIREYFSVIVTGDEITGSKPQPDGYLLAVERFNRWDFNLQLQPADCLVIEDTFAGCEAAKRAGMQVVGIAHTYPFHFMQRVSNWAIDNFSQLDLDRIERFFAGSAEVDRERSRPDNPVE</sequence>
<dbReference type="PANTHER" id="PTHR46193">
    <property type="entry name" value="6-PHOSPHOGLUCONATE PHOSPHATASE"/>
    <property type="match status" value="1"/>
</dbReference>
<dbReference type="Gene3D" id="3.40.50.1000">
    <property type="entry name" value="HAD superfamily/HAD-like"/>
    <property type="match status" value="1"/>
</dbReference>